<accession>A0A2D2D6K5</accession>
<protein>
    <submittedName>
        <fullName evidence="1">Uncharacterized protein</fullName>
    </submittedName>
</protein>
<keyword evidence="1" id="KW-0614">Plasmid</keyword>
<gene>
    <name evidence="1" type="ORF">CQW49_21530</name>
</gene>
<geneLocation type="plasmid" evidence="2">
    <name>pob3b1</name>
</geneLocation>
<keyword evidence="2" id="KW-1185">Reference proteome</keyword>
<evidence type="ECO:0000313" key="2">
    <source>
        <dbReference type="Proteomes" id="UP000230709"/>
    </source>
</evidence>
<proteinExistence type="predicted"/>
<dbReference type="KEGG" id="mtw:CQW49_21530"/>
<dbReference type="Pfam" id="PF19702">
    <property type="entry name" value="DUF6200"/>
    <property type="match status" value="1"/>
</dbReference>
<dbReference type="AlphaFoldDB" id="A0A2D2D6K5"/>
<dbReference type="STRING" id="595536.GCA_000178815_00202"/>
<dbReference type="InterPro" id="IPR045680">
    <property type="entry name" value="DUF6200"/>
</dbReference>
<name>A0A2D2D6K5_METT3</name>
<evidence type="ECO:0000313" key="1">
    <source>
        <dbReference type="EMBL" id="ATQ70584.1"/>
    </source>
</evidence>
<dbReference type="EMBL" id="CP023738">
    <property type="protein sequence ID" value="ATQ70584.1"/>
    <property type="molecule type" value="Genomic_DNA"/>
</dbReference>
<dbReference type="Proteomes" id="UP000230709">
    <property type="component" value="Plasmid pOB3b1"/>
</dbReference>
<organism evidence="1 2">
    <name type="scientific">Methylosinus trichosporium (strain ATCC 35070 / NCIMB 11131 / UNIQEM 75 / OB3b)</name>
    <dbReference type="NCBI Taxonomy" id="595536"/>
    <lineage>
        <taxon>Bacteria</taxon>
        <taxon>Pseudomonadati</taxon>
        <taxon>Pseudomonadota</taxon>
        <taxon>Alphaproteobacteria</taxon>
        <taxon>Hyphomicrobiales</taxon>
        <taxon>Methylocystaceae</taxon>
        <taxon>Methylosinus</taxon>
    </lineage>
</organism>
<sequence length="99" mass="10905">MERKVDNGSSAKTAEASPVSEMCIIDIGEHGRRAVKRLRKGEGKLMDKVEDAILGLREEGVIGSGATQTVVVVVREEPSLRDLLDYDDEDDDDEDDDED</sequence>
<reference evidence="2" key="1">
    <citation type="submission" date="2017-10" db="EMBL/GenBank/DDBJ databases">
        <title>Completed PacBio SMRT sequence of Methylosinus trichosporium OB3b reveals presence of a third large plasmid.</title>
        <authorList>
            <person name="Charles T.C."/>
            <person name="Lynch M.D.J."/>
            <person name="Heil J.R."/>
            <person name="Cheng J."/>
        </authorList>
    </citation>
    <scope>NUCLEOTIDE SEQUENCE [LARGE SCALE GENOMIC DNA]</scope>
    <source>
        <strain evidence="2">OB3b</strain>
        <plasmid evidence="2">pob3b1</plasmid>
    </source>
</reference>